<protein>
    <recommendedName>
        <fullName evidence="5">Restriction of telomere capping protein 4</fullName>
    </recommendedName>
</protein>
<evidence type="ECO:0000259" key="9">
    <source>
        <dbReference type="SMART" id="SM01312"/>
    </source>
</evidence>
<evidence type="ECO:0000256" key="4">
    <source>
        <dbReference type="ARBA" id="ARBA00009461"/>
    </source>
</evidence>
<evidence type="ECO:0000256" key="3">
    <source>
        <dbReference type="ARBA" id="ARBA00004496"/>
    </source>
</evidence>
<feature type="compositionally biased region" description="Low complexity" evidence="8">
    <location>
        <begin position="1"/>
        <end position="12"/>
    </location>
</feature>
<evidence type="ECO:0000256" key="6">
    <source>
        <dbReference type="ARBA" id="ARBA00022490"/>
    </source>
</evidence>
<keyword evidence="6" id="KW-0963">Cytoplasm</keyword>
<feature type="compositionally biased region" description="Polar residues" evidence="8">
    <location>
        <begin position="34"/>
        <end position="46"/>
    </location>
</feature>
<dbReference type="GeneID" id="22586099"/>
<dbReference type="HOGENOM" id="CLU_034020_0_0_1"/>
<dbReference type="InParanoid" id="C1GK51"/>
<reference evidence="10 11" key="1">
    <citation type="journal article" date="2011" name="PLoS Genet.">
        <title>Comparative genomic analysis of human fungal pathogens causing paracoccidioidomycosis.</title>
        <authorList>
            <person name="Desjardins C.A."/>
            <person name="Champion M.D."/>
            <person name="Holder J.W."/>
            <person name="Muszewska A."/>
            <person name="Goldberg J."/>
            <person name="Bailao A.M."/>
            <person name="Brigido M.M."/>
            <person name="Ferreira M.E."/>
            <person name="Garcia A.M."/>
            <person name="Grynberg M."/>
            <person name="Gujja S."/>
            <person name="Heiman D.I."/>
            <person name="Henn M.R."/>
            <person name="Kodira C.D."/>
            <person name="Leon-Narvaez H."/>
            <person name="Longo L.V."/>
            <person name="Ma L.J."/>
            <person name="Malavazi I."/>
            <person name="Matsuo A.L."/>
            <person name="Morais F.V."/>
            <person name="Pereira M."/>
            <person name="Rodriguez-Brito S."/>
            <person name="Sakthikumar S."/>
            <person name="Salem-Izacc S.M."/>
            <person name="Sykes S.M."/>
            <person name="Teixeira M.M."/>
            <person name="Vallejo M.C."/>
            <person name="Walter M.E."/>
            <person name="Yandava C."/>
            <person name="Young S."/>
            <person name="Zeng Q."/>
            <person name="Zucker J."/>
            <person name="Felipe M.S."/>
            <person name="Goldman G.H."/>
            <person name="Haas B.J."/>
            <person name="McEwen J.G."/>
            <person name="Nino-Vega G."/>
            <person name="Puccia R."/>
            <person name="San-Blas G."/>
            <person name="Soares C.M."/>
            <person name="Birren B.W."/>
            <person name="Cuomo C.A."/>
        </authorList>
    </citation>
    <scope>NUCLEOTIDE SEQUENCE [LARGE SCALE GENOMIC DNA]</scope>
    <source>
        <strain evidence="10 11">Pb18</strain>
    </source>
</reference>
<feature type="region of interest" description="Disordered" evidence="8">
    <location>
        <begin position="1"/>
        <end position="208"/>
    </location>
</feature>
<accession>C1GK51</accession>
<dbReference type="GO" id="GO:0005737">
    <property type="term" value="C:cytoplasm"/>
    <property type="evidence" value="ECO:0007669"/>
    <property type="project" value="UniProtKB-SubCell"/>
</dbReference>
<feature type="domain" description="Restriction of telomere capping protein 4 C-terminal" evidence="9">
    <location>
        <begin position="359"/>
        <end position="481"/>
    </location>
</feature>
<sequence>MVSARSNSSYSSNFLTKQNNAHGSPLTRVGGQVVQRNVPHSTTIDSTPRRNAPGNKKRAKFEPATDDEPLSSTDESEELNYSRAGLSPSPEPRRRSSGRSAKVSARKSSQEAEDEETDKPVSKRRKKEIITPRKGRRRSGRTKSSPVGSPEEQLRRTFLDPPGKDMFPFSSQPNRAMKNPTVYGSNIHTAPKNGPPSRFKHPPSTFDDDDLVPRSSQASAKGPEFQTPLVISTDFTTSSSITVPSHLDDILDDLSSSPLSSISSSIGLHLSQEEKQHLDSATQMPKTTLCPICDQVVDPRFVDELQNLSGLNYRKKAQFCRNHTRKAAEREWVDRGYPTIDWENLHKRIEKHYAELDQILTCKKPSFYRNVLESARSGERRGNLRLTVHGDGVDKISTGYYGPWGAKKMMDAIIGHFALKFNSLAPTDTLIKAAGVSGFVQSVMVPELAVMLIKEDMSIGDTDARLILTDSMEIGNLLNEQPDDVIKRVVRK</sequence>
<dbReference type="GO" id="GO:0005634">
    <property type="term" value="C:nucleus"/>
    <property type="evidence" value="ECO:0007669"/>
    <property type="project" value="UniProtKB-SubCell"/>
</dbReference>
<name>C1GK51_PARBD</name>
<evidence type="ECO:0000256" key="2">
    <source>
        <dbReference type="ARBA" id="ARBA00004123"/>
    </source>
</evidence>
<evidence type="ECO:0000256" key="1">
    <source>
        <dbReference type="ARBA" id="ARBA00002738"/>
    </source>
</evidence>
<proteinExistence type="inferred from homology"/>
<evidence type="ECO:0000256" key="7">
    <source>
        <dbReference type="ARBA" id="ARBA00023242"/>
    </source>
</evidence>
<comment type="function">
    <text evidence="1">May be involved in a process influencing telomere capping.</text>
</comment>
<dbReference type="AlphaFoldDB" id="C1GK51"/>
<gene>
    <name evidence="10" type="ORF">PADG_07637</name>
</gene>
<keyword evidence="7" id="KW-0539">Nucleus</keyword>
<dbReference type="EMBL" id="KN275968">
    <property type="protein sequence ID" value="EEH42817.1"/>
    <property type="molecule type" value="Genomic_DNA"/>
</dbReference>
<dbReference type="InterPro" id="IPR039024">
    <property type="entry name" value="RTC4"/>
</dbReference>
<dbReference type="PANTHER" id="PTHR41391:SF1">
    <property type="entry name" value="RESTRICTION OF TELOMERE CAPPING PROTEIN 4"/>
    <property type="match status" value="1"/>
</dbReference>
<dbReference type="InterPro" id="IPR028094">
    <property type="entry name" value="RTC4_C"/>
</dbReference>
<dbReference type="Pfam" id="PF14474">
    <property type="entry name" value="RTC4"/>
    <property type="match status" value="1"/>
</dbReference>
<evidence type="ECO:0000256" key="8">
    <source>
        <dbReference type="SAM" id="MobiDB-lite"/>
    </source>
</evidence>
<dbReference type="PANTHER" id="PTHR41391">
    <property type="entry name" value="RESTRICTION OF TELOMERE CAPPING PROTEIN 4"/>
    <property type="match status" value="1"/>
</dbReference>
<evidence type="ECO:0000256" key="5">
    <source>
        <dbReference type="ARBA" id="ARBA00015162"/>
    </source>
</evidence>
<feature type="compositionally biased region" description="Basic residues" evidence="8">
    <location>
        <begin position="122"/>
        <end position="141"/>
    </location>
</feature>
<keyword evidence="11" id="KW-1185">Reference proteome</keyword>
<evidence type="ECO:0000313" key="10">
    <source>
        <dbReference type="EMBL" id="EEH42817.1"/>
    </source>
</evidence>
<dbReference type="SMART" id="SM01312">
    <property type="entry name" value="RTC4"/>
    <property type="match status" value="1"/>
</dbReference>
<comment type="subcellular location">
    <subcellularLocation>
        <location evidence="3">Cytoplasm</location>
    </subcellularLocation>
    <subcellularLocation>
        <location evidence="2">Nucleus</location>
    </subcellularLocation>
</comment>
<dbReference type="VEuPathDB" id="FungiDB:PADG_07637"/>
<dbReference type="KEGG" id="pbn:PADG_07637"/>
<feature type="compositionally biased region" description="Acidic residues" evidence="8">
    <location>
        <begin position="64"/>
        <end position="78"/>
    </location>
</feature>
<organism evidence="10 11">
    <name type="scientific">Paracoccidioides brasiliensis (strain Pb18)</name>
    <dbReference type="NCBI Taxonomy" id="502780"/>
    <lineage>
        <taxon>Eukaryota</taxon>
        <taxon>Fungi</taxon>
        <taxon>Dikarya</taxon>
        <taxon>Ascomycota</taxon>
        <taxon>Pezizomycotina</taxon>
        <taxon>Eurotiomycetes</taxon>
        <taxon>Eurotiomycetidae</taxon>
        <taxon>Onygenales</taxon>
        <taxon>Ajellomycetaceae</taxon>
        <taxon>Paracoccidioides</taxon>
    </lineage>
</organism>
<dbReference type="RefSeq" id="XP_010763085.1">
    <property type="nucleotide sequence ID" value="XM_010764783.1"/>
</dbReference>
<feature type="compositionally biased region" description="Polar residues" evidence="8">
    <location>
        <begin position="13"/>
        <end position="22"/>
    </location>
</feature>
<evidence type="ECO:0000313" key="11">
    <source>
        <dbReference type="Proteomes" id="UP000001628"/>
    </source>
</evidence>
<dbReference type="eggNOG" id="ENOG502SEU0">
    <property type="taxonomic scope" value="Eukaryota"/>
</dbReference>
<comment type="similarity">
    <text evidence="4">Belongs to the RTC4 family.</text>
</comment>
<dbReference type="OMA" id="ETISCGY"/>
<dbReference type="Proteomes" id="UP000001628">
    <property type="component" value="Unassembled WGS sequence"/>
</dbReference>
<dbReference type="OrthoDB" id="128308at2759"/>